<dbReference type="InterPro" id="IPR027417">
    <property type="entry name" value="P-loop_NTPase"/>
</dbReference>
<keyword evidence="6" id="KW-1185">Reference proteome</keyword>
<reference evidence="5 6" key="1">
    <citation type="submission" date="2021-01" db="EMBL/GenBank/DDBJ databases">
        <title>Whole genome shotgun sequence of Actinoplanes palleronii NBRC 14916.</title>
        <authorList>
            <person name="Komaki H."/>
            <person name="Tamura T."/>
        </authorList>
    </citation>
    <scope>NUCLEOTIDE SEQUENCE [LARGE SCALE GENOMIC DNA]</scope>
    <source>
        <strain evidence="5 6">NBRC 14916</strain>
    </source>
</reference>
<comment type="caution">
    <text evidence="5">The sequence shown here is derived from an EMBL/GenBank/DDBJ whole genome shotgun (WGS) entry which is preliminary data.</text>
</comment>
<organism evidence="5 6">
    <name type="scientific">Actinoplanes palleronii</name>
    <dbReference type="NCBI Taxonomy" id="113570"/>
    <lineage>
        <taxon>Bacteria</taxon>
        <taxon>Bacillati</taxon>
        <taxon>Actinomycetota</taxon>
        <taxon>Actinomycetes</taxon>
        <taxon>Micromonosporales</taxon>
        <taxon>Micromonosporaceae</taxon>
        <taxon>Actinoplanes</taxon>
    </lineage>
</organism>
<dbReference type="Proteomes" id="UP000624709">
    <property type="component" value="Unassembled WGS sequence"/>
</dbReference>
<dbReference type="EMBL" id="BOMS01000062">
    <property type="protein sequence ID" value="GIE68440.1"/>
    <property type="molecule type" value="Genomic_DNA"/>
</dbReference>
<feature type="domain" description="ABC transporter" evidence="4">
    <location>
        <begin position="5"/>
        <end position="236"/>
    </location>
</feature>
<dbReference type="Pfam" id="PF00005">
    <property type="entry name" value="ABC_tran"/>
    <property type="match status" value="1"/>
</dbReference>
<evidence type="ECO:0000313" key="5">
    <source>
        <dbReference type="EMBL" id="GIE68440.1"/>
    </source>
</evidence>
<dbReference type="RefSeq" id="WP_203826770.1">
    <property type="nucleotide sequence ID" value="NZ_BAAATY010000012.1"/>
</dbReference>
<gene>
    <name evidence="5" type="ORF">Apa02nite_045480</name>
</gene>
<dbReference type="InterPro" id="IPR003593">
    <property type="entry name" value="AAA+_ATPase"/>
</dbReference>
<evidence type="ECO:0000256" key="1">
    <source>
        <dbReference type="ARBA" id="ARBA00022448"/>
    </source>
</evidence>
<keyword evidence="1" id="KW-0813">Transport</keyword>
<evidence type="ECO:0000259" key="4">
    <source>
        <dbReference type="PROSITE" id="PS50893"/>
    </source>
</evidence>
<keyword evidence="2" id="KW-0547">Nucleotide-binding</keyword>
<dbReference type="SMART" id="SM00382">
    <property type="entry name" value="AAA"/>
    <property type="match status" value="1"/>
</dbReference>
<dbReference type="InterPro" id="IPR003439">
    <property type="entry name" value="ABC_transporter-like_ATP-bd"/>
</dbReference>
<dbReference type="Gene3D" id="3.40.50.300">
    <property type="entry name" value="P-loop containing nucleotide triphosphate hydrolases"/>
    <property type="match status" value="1"/>
</dbReference>
<proteinExistence type="predicted"/>
<dbReference type="SUPFAM" id="SSF52540">
    <property type="entry name" value="P-loop containing nucleoside triphosphate hydrolases"/>
    <property type="match status" value="1"/>
</dbReference>
<accession>A0ABQ4BDV0</accession>
<keyword evidence="3 5" id="KW-0067">ATP-binding</keyword>
<dbReference type="PANTHER" id="PTHR42788:SF13">
    <property type="entry name" value="ALIPHATIC SULFONATES IMPORT ATP-BINDING PROTEIN SSUB"/>
    <property type="match status" value="1"/>
</dbReference>
<dbReference type="GO" id="GO:0005524">
    <property type="term" value="F:ATP binding"/>
    <property type="evidence" value="ECO:0007669"/>
    <property type="project" value="UniProtKB-KW"/>
</dbReference>
<protein>
    <submittedName>
        <fullName evidence="5">ABC transporter ATP-binding protein</fullName>
    </submittedName>
</protein>
<evidence type="ECO:0000256" key="3">
    <source>
        <dbReference type="ARBA" id="ARBA00022840"/>
    </source>
</evidence>
<evidence type="ECO:0000313" key="6">
    <source>
        <dbReference type="Proteomes" id="UP000624709"/>
    </source>
</evidence>
<dbReference type="PANTHER" id="PTHR42788">
    <property type="entry name" value="TAURINE IMPORT ATP-BINDING PROTEIN-RELATED"/>
    <property type="match status" value="1"/>
</dbReference>
<name>A0ABQ4BDV0_9ACTN</name>
<evidence type="ECO:0000256" key="2">
    <source>
        <dbReference type="ARBA" id="ARBA00022741"/>
    </source>
</evidence>
<sequence length="246" mass="26901">MTAVLEVRGLTKRFVKGDADLLALRDVDLTVPAGAFLVLLGRRGCGTSTLLNLLAGLTLPTGGEIRYRGAPVTGPRVEVGYLSQHDTLLPWRDVRRNVEMPLELRGDPAPHRERAARELIRRVGLAGHEGRYPRELSGGTRRRAMLARLLAGGPETLLLDEPFSALAAPLRTELQADLLRLWQDSGQTVVFVTHDVDEALTLADRVVVLGSLGRTLLDTPIPLPRPRDPADPRFTTLRRALSAALL</sequence>
<dbReference type="PROSITE" id="PS50893">
    <property type="entry name" value="ABC_TRANSPORTER_2"/>
    <property type="match status" value="1"/>
</dbReference>
<dbReference type="InterPro" id="IPR050166">
    <property type="entry name" value="ABC_transporter_ATP-bind"/>
</dbReference>